<dbReference type="RefSeq" id="WP_141007141.1">
    <property type="nucleotide sequence ID" value="NZ_BAAAOR010000033.1"/>
</dbReference>
<reference evidence="1 2" key="1">
    <citation type="journal article" date="2019" name="Int. J. Syst. Evol. Microbiol.">
        <title>The Global Catalogue of Microorganisms (GCM) 10K type strain sequencing project: providing services to taxonomists for standard genome sequencing and annotation.</title>
        <authorList>
            <consortium name="The Broad Institute Genomics Platform"/>
            <consortium name="The Broad Institute Genome Sequencing Center for Infectious Disease"/>
            <person name="Wu L."/>
            <person name="Ma J."/>
        </authorList>
    </citation>
    <scope>NUCLEOTIDE SEQUENCE [LARGE SCALE GENOMIC DNA]</scope>
    <source>
        <strain evidence="1 2">JCM 14942</strain>
    </source>
</reference>
<dbReference type="EMBL" id="BAAAOR010000033">
    <property type="protein sequence ID" value="GAA1538119.1"/>
    <property type="molecule type" value="Genomic_DNA"/>
</dbReference>
<comment type="caution">
    <text evidence="1">The sequence shown here is derived from an EMBL/GenBank/DDBJ whole genome shotgun (WGS) entry which is preliminary data.</text>
</comment>
<name>A0ABN2BFZ6_9ACTN</name>
<protein>
    <submittedName>
        <fullName evidence="1">Uncharacterized protein</fullName>
    </submittedName>
</protein>
<gene>
    <name evidence="1" type="ORF">GCM10009788_45880</name>
</gene>
<sequence>MGRRILLVVGLAGTLLAVALVVLVMNVTFYLAASVPPRSDLPDLPPGLSLTDEDDGCGSGSCYREFTVVGAPGESASSIHARLRSGEGCSRHSLFDWRPLCVEYRIQGKQVRGSVSLGTWLG</sequence>
<keyword evidence="2" id="KW-1185">Reference proteome</keyword>
<proteinExistence type="predicted"/>
<organism evidence="1 2">
    <name type="scientific">Nocardioides humi</name>
    <dbReference type="NCBI Taxonomy" id="449461"/>
    <lineage>
        <taxon>Bacteria</taxon>
        <taxon>Bacillati</taxon>
        <taxon>Actinomycetota</taxon>
        <taxon>Actinomycetes</taxon>
        <taxon>Propionibacteriales</taxon>
        <taxon>Nocardioidaceae</taxon>
        <taxon>Nocardioides</taxon>
    </lineage>
</organism>
<evidence type="ECO:0000313" key="2">
    <source>
        <dbReference type="Proteomes" id="UP001500842"/>
    </source>
</evidence>
<accession>A0ABN2BFZ6</accession>
<dbReference type="Proteomes" id="UP001500842">
    <property type="component" value="Unassembled WGS sequence"/>
</dbReference>
<evidence type="ECO:0000313" key="1">
    <source>
        <dbReference type="EMBL" id="GAA1538119.1"/>
    </source>
</evidence>